<feature type="non-terminal residue" evidence="1">
    <location>
        <position position="41"/>
    </location>
</feature>
<accession>A0A6V7GYA7</accession>
<proteinExistence type="predicted"/>
<name>A0A6V7GYA7_9HYME</name>
<dbReference type="AlphaFoldDB" id="A0A6V7GYA7"/>
<feature type="non-terminal residue" evidence="1">
    <location>
        <position position="1"/>
    </location>
</feature>
<evidence type="ECO:0000313" key="1">
    <source>
        <dbReference type="EMBL" id="CAD1470482.1"/>
    </source>
</evidence>
<dbReference type="Proteomes" id="UP000752696">
    <property type="component" value="Unassembled WGS sequence"/>
</dbReference>
<keyword evidence="2" id="KW-1185">Reference proteome</keyword>
<comment type="caution">
    <text evidence="1">The sequence shown here is derived from an EMBL/GenBank/DDBJ whole genome shotgun (WGS) entry which is preliminary data.</text>
</comment>
<protein>
    <submittedName>
        <fullName evidence="1">Uncharacterized protein</fullName>
    </submittedName>
</protein>
<dbReference type="EMBL" id="CAJDYZ010003791">
    <property type="protein sequence ID" value="CAD1470482.1"/>
    <property type="molecule type" value="Genomic_DNA"/>
</dbReference>
<sequence length="41" mass="4543">SLILTHQNILRSILYVNCASVPKASIYLSGNGSEMKIFVVY</sequence>
<gene>
    <name evidence="1" type="ORF">MHI_LOCUS187389</name>
</gene>
<evidence type="ECO:0000313" key="2">
    <source>
        <dbReference type="Proteomes" id="UP000752696"/>
    </source>
</evidence>
<reference evidence="1" key="1">
    <citation type="submission" date="2020-07" db="EMBL/GenBank/DDBJ databases">
        <authorList>
            <person name="Nazaruddin N."/>
        </authorList>
    </citation>
    <scope>NUCLEOTIDE SEQUENCE</scope>
</reference>
<organism evidence="1 2">
    <name type="scientific">Heterotrigona itama</name>
    <dbReference type="NCBI Taxonomy" id="395501"/>
    <lineage>
        <taxon>Eukaryota</taxon>
        <taxon>Metazoa</taxon>
        <taxon>Ecdysozoa</taxon>
        <taxon>Arthropoda</taxon>
        <taxon>Hexapoda</taxon>
        <taxon>Insecta</taxon>
        <taxon>Pterygota</taxon>
        <taxon>Neoptera</taxon>
        <taxon>Endopterygota</taxon>
        <taxon>Hymenoptera</taxon>
        <taxon>Apocrita</taxon>
        <taxon>Aculeata</taxon>
        <taxon>Apoidea</taxon>
        <taxon>Anthophila</taxon>
        <taxon>Apidae</taxon>
        <taxon>Heterotrigona</taxon>
    </lineage>
</organism>